<dbReference type="AlphaFoldDB" id="A0A8T9SS92"/>
<dbReference type="SUPFAM" id="SSF53474">
    <property type="entry name" value="alpha/beta-Hydrolases"/>
    <property type="match status" value="1"/>
</dbReference>
<keyword evidence="2" id="KW-1185">Reference proteome</keyword>
<dbReference type="InterPro" id="IPR029058">
    <property type="entry name" value="AB_hydrolase_fold"/>
</dbReference>
<reference evidence="1 2" key="1">
    <citation type="submission" date="2022-04" db="EMBL/GenBank/DDBJ databases">
        <title>Hymenobacter sp. isolated from the air.</title>
        <authorList>
            <person name="Won M."/>
            <person name="Lee C.-M."/>
            <person name="Woen H.-Y."/>
            <person name="Kwon S.-W."/>
        </authorList>
    </citation>
    <scope>NUCLEOTIDE SEQUENCE [LARGE SCALE GENOMIC DNA]</scope>
    <source>
        <strain evidence="2">5413 J-13</strain>
    </source>
</reference>
<dbReference type="KEGG" id="haei:MUN82_17260"/>
<dbReference type="RefSeq" id="WP_245092472.1">
    <property type="nucleotide sequence ID" value="NZ_CP095053.1"/>
</dbReference>
<gene>
    <name evidence="1" type="ORF">MUN82_17260</name>
</gene>
<dbReference type="EMBL" id="CP095053">
    <property type="protein sequence ID" value="UOR04685.1"/>
    <property type="molecule type" value="Genomic_DNA"/>
</dbReference>
<evidence type="ECO:0000313" key="1">
    <source>
        <dbReference type="EMBL" id="UOR04685.1"/>
    </source>
</evidence>
<evidence type="ECO:0008006" key="3">
    <source>
        <dbReference type="Google" id="ProtNLM"/>
    </source>
</evidence>
<evidence type="ECO:0000313" key="2">
    <source>
        <dbReference type="Proteomes" id="UP000829925"/>
    </source>
</evidence>
<protein>
    <recommendedName>
        <fullName evidence="3">Alpha/beta hydrolase</fullName>
    </recommendedName>
</protein>
<dbReference type="Gene3D" id="3.40.50.1820">
    <property type="entry name" value="alpha/beta hydrolase"/>
    <property type="match status" value="1"/>
</dbReference>
<dbReference type="Proteomes" id="UP000829925">
    <property type="component" value="Chromosome"/>
</dbReference>
<proteinExistence type="predicted"/>
<accession>A0A8T9SS92</accession>
<sequence>MQPITFTTPRTARYYLLGESGPAIQQVWFCLHGENQPVPELVAQLVALDTPERLLVLPEALSRYGLPSDGQGPRRIGADWFAVGDLMPDLTDLSNYLDSLAAEVLAACPPDVTITVLGCGHGGAAAARWLAGQRTHYDRLILYAAVFPPEIDRRATLKALPTRPVTVIATTIDSYKLEADGRALLDDLDEAGLPARLQYVSEGPVTLAALGSTTPLR</sequence>
<organism evidence="1 2">
    <name type="scientific">Hymenobacter aerilatus</name>
    <dbReference type="NCBI Taxonomy" id="2932251"/>
    <lineage>
        <taxon>Bacteria</taxon>
        <taxon>Pseudomonadati</taxon>
        <taxon>Bacteroidota</taxon>
        <taxon>Cytophagia</taxon>
        <taxon>Cytophagales</taxon>
        <taxon>Hymenobacteraceae</taxon>
        <taxon>Hymenobacter</taxon>
    </lineage>
</organism>
<name>A0A8T9SS92_9BACT</name>